<dbReference type="InterPro" id="IPR002020">
    <property type="entry name" value="Citrate_synthase"/>
</dbReference>
<dbReference type="Gene3D" id="1.10.230.10">
    <property type="entry name" value="Cytochrome P450-Terp, domain 2"/>
    <property type="match status" value="1"/>
</dbReference>
<dbReference type="GO" id="GO:0036440">
    <property type="term" value="F:citrate synthase activity"/>
    <property type="evidence" value="ECO:0007669"/>
    <property type="project" value="UniProtKB-EC"/>
</dbReference>
<dbReference type="CDD" id="cd06100">
    <property type="entry name" value="CCL_ACL-C"/>
    <property type="match status" value="1"/>
</dbReference>
<evidence type="ECO:0000313" key="7">
    <source>
        <dbReference type="Proteomes" id="UP001153050"/>
    </source>
</evidence>
<sequence length="273" mass="29864">MTMTKNTPSHWVSRVSEITSEDIFIRGYPMRSLVGELPFSAISFLLVRGCLPTPREAKMMDVILSSILDYALQKSGTIAARSVVSVNPRMTAGLAAGMLGAGEYAVSPEDTGRFIADSIRAWKASGDPMEACAERLVADYRAGRRRIPGFGHQVFRGVDPRAEKLKAIAIKQGIWGEANEFYEAVHRAFQRAANKPDLVLNDVGMLAAIMTQMGFTPPEMTGLALMSTFPGLIAHISEELQSGVVNRIIPDTNSDCTQDHRDLARDMEDCGWA</sequence>
<proteinExistence type="inferred from homology"/>
<gene>
    <name evidence="6" type="ORF">MES5069_680057</name>
</gene>
<dbReference type="PANTHER" id="PTHR11739">
    <property type="entry name" value="CITRATE SYNTHASE"/>
    <property type="match status" value="1"/>
</dbReference>
<evidence type="ECO:0000256" key="4">
    <source>
        <dbReference type="ARBA" id="ARBA00022679"/>
    </source>
</evidence>
<dbReference type="PROSITE" id="PS00480">
    <property type="entry name" value="CITRATE_SYNTHASE"/>
    <property type="match status" value="1"/>
</dbReference>
<dbReference type="EMBL" id="CAKXZT010000166">
    <property type="protein sequence ID" value="CAH2408352.1"/>
    <property type="molecule type" value="Genomic_DNA"/>
</dbReference>
<keyword evidence="7" id="KW-1185">Reference proteome</keyword>
<dbReference type="EC" id="2.3.3.16" evidence="3"/>
<comment type="pathway">
    <text evidence="1">Carbohydrate metabolism; tricarboxylic acid cycle; isocitrate from oxaloacetate: step 1/2.</text>
</comment>
<dbReference type="NCBIfam" id="NF004869">
    <property type="entry name" value="PRK06224.1-6"/>
    <property type="match status" value="1"/>
</dbReference>
<dbReference type="InterPro" id="IPR016142">
    <property type="entry name" value="Citrate_synth-like_lrg_a-sub"/>
</dbReference>
<evidence type="ECO:0000313" key="6">
    <source>
        <dbReference type="EMBL" id="CAH2408352.1"/>
    </source>
</evidence>
<comment type="caution">
    <text evidence="6">The sequence shown here is derived from an EMBL/GenBank/DDBJ whole genome shotgun (WGS) entry which is preliminary data.</text>
</comment>
<evidence type="ECO:0000256" key="3">
    <source>
        <dbReference type="ARBA" id="ARBA00012972"/>
    </source>
</evidence>
<organism evidence="6 7">
    <name type="scientific">Mesorhizobium escarrei</name>
    <dbReference type="NCBI Taxonomy" id="666018"/>
    <lineage>
        <taxon>Bacteria</taxon>
        <taxon>Pseudomonadati</taxon>
        <taxon>Pseudomonadota</taxon>
        <taxon>Alphaproteobacteria</taxon>
        <taxon>Hyphomicrobiales</taxon>
        <taxon>Phyllobacteriaceae</taxon>
        <taxon>Mesorhizobium</taxon>
    </lineage>
</organism>
<dbReference type="Gene3D" id="1.10.580.10">
    <property type="entry name" value="Citrate Synthase, domain 1"/>
    <property type="match status" value="2"/>
</dbReference>
<name>A0ABM9EG58_9HYPH</name>
<dbReference type="SUPFAM" id="SSF48256">
    <property type="entry name" value="Citrate synthase"/>
    <property type="match status" value="1"/>
</dbReference>
<reference evidence="6 7" key="1">
    <citation type="submission" date="2022-03" db="EMBL/GenBank/DDBJ databases">
        <authorList>
            <person name="Brunel B."/>
        </authorList>
    </citation>
    <scope>NUCLEOTIDE SEQUENCE [LARGE SCALE GENOMIC DNA]</scope>
    <source>
        <strain evidence="6">STM5069sample</strain>
    </source>
</reference>
<dbReference type="PANTHER" id="PTHR11739:SF4">
    <property type="entry name" value="CITRATE SYNTHASE, PEROXISOMAL"/>
    <property type="match status" value="1"/>
</dbReference>
<dbReference type="InterPro" id="IPR016143">
    <property type="entry name" value="Citrate_synth-like_sm_a-sub"/>
</dbReference>
<dbReference type="Proteomes" id="UP001153050">
    <property type="component" value="Unassembled WGS sequence"/>
</dbReference>
<dbReference type="InterPro" id="IPR036969">
    <property type="entry name" value="Citrate_synthase_sf"/>
</dbReference>
<evidence type="ECO:0000256" key="5">
    <source>
        <dbReference type="RuleBase" id="RU003406"/>
    </source>
</evidence>
<evidence type="ECO:0000256" key="1">
    <source>
        <dbReference type="ARBA" id="ARBA00004751"/>
    </source>
</evidence>
<comment type="similarity">
    <text evidence="2 5">Belongs to the citrate synthase family.</text>
</comment>
<accession>A0ABM9EG58</accession>
<keyword evidence="6" id="KW-0012">Acyltransferase</keyword>
<evidence type="ECO:0000256" key="2">
    <source>
        <dbReference type="ARBA" id="ARBA00010566"/>
    </source>
</evidence>
<keyword evidence="4 5" id="KW-0808">Transferase</keyword>
<protein>
    <recommendedName>
        <fullName evidence="3">citrate synthase (unknown stereospecificity)</fullName>
        <ecNumber evidence="3">2.3.3.16</ecNumber>
    </recommendedName>
</protein>
<dbReference type="Pfam" id="PF00285">
    <property type="entry name" value="Citrate_synt"/>
    <property type="match status" value="1"/>
</dbReference>
<dbReference type="InterPro" id="IPR019810">
    <property type="entry name" value="Citrate_synthase_AS"/>
</dbReference>